<protein>
    <submittedName>
        <fullName evidence="1">Uncharacterized protein</fullName>
    </submittedName>
</protein>
<evidence type="ECO:0000313" key="2">
    <source>
        <dbReference type="Proteomes" id="UP001142291"/>
    </source>
</evidence>
<organism evidence="1 2">
    <name type="scientific">Microbacterium dextranolyticum</name>
    <dbReference type="NCBI Taxonomy" id="36806"/>
    <lineage>
        <taxon>Bacteria</taxon>
        <taxon>Bacillati</taxon>
        <taxon>Actinomycetota</taxon>
        <taxon>Actinomycetes</taxon>
        <taxon>Micrococcales</taxon>
        <taxon>Microbacteriaceae</taxon>
        <taxon>Microbacterium</taxon>
    </lineage>
</organism>
<sequence length="49" mass="5237">MGAEKTGDHGCAVGSKQLPRRIALRKLGELENLGDGGHASILKEHTDIR</sequence>
<accession>A0A9W6M748</accession>
<evidence type="ECO:0000313" key="1">
    <source>
        <dbReference type="EMBL" id="GLJ96572.1"/>
    </source>
</evidence>
<dbReference type="EMBL" id="BSER01000012">
    <property type="protein sequence ID" value="GLJ96572.1"/>
    <property type="molecule type" value="Genomic_DNA"/>
</dbReference>
<name>A0A9W6M748_9MICO</name>
<comment type="caution">
    <text evidence="1">The sequence shown here is derived from an EMBL/GenBank/DDBJ whole genome shotgun (WGS) entry which is preliminary data.</text>
</comment>
<reference evidence="1" key="2">
    <citation type="submission" date="2023-01" db="EMBL/GenBank/DDBJ databases">
        <authorList>
            <person name="Sun Q."/>
            <person name="Evtushenko L."/>
        </authorList>
    </citation>
    <scope>NUCLEOTIDE SEQUENCE</scope>
    <source>
        <strain evidence="1">VKM Ac-1940</strain>
    </source>
</reference>
<reference evidence="1" key="1">
    <citation type="journal article" date="2014" name="Int. J. Syst. Evol. Microbiol.">
        <title>Complete genome sequence of Corynebacterium casei LMG S-19264T (=DSM 44701T), isolated from a smear-ripened cheese.</title>
        <authorList>
            <consortium name="US DOE Joint Genome Institute (JGI-PGF)"/>
            <person name="Walter F."/>
            <person name="Albersmeier A."/>
            <person name="Kalinowski J."/>
            <person name="Ruckert C."/>
        </authorList>
    </citation>
    <scope>NUCLEOTIDE SEQUENCE</scope>
    <source>
        <strain evidence="1">VKM Ac-1940</strain>
    </source>
</reference>
<keyword evidence="2" id="KW-1185">Reference proteome</keyword>
<proteinExistence type="predicted"/>
<gene>
    <name evidence="1" type="ORF">GCM10017591_26350</name>
</gene>
<dbReference type="AlphaFoldDB" id="A0A9W6M748"/>
<dbReference type="Proteomes" id="UP001142291">
    <property type="component" value="Unassembled WGS sequence"/>
</dbReference>